<dbReference type="Gene3D" id="3.30.1360.200">
    <property type="match status" value="1"/>
</dbReference>
<dbReference type="RefSeq" id="WP_066356232.1">
    <property type="nucleotide sequence ID" value="NZ_CBCSFJ010000004.1"/>
</dbReference>
<sequence length="224" mass="22149">MHIGFRTIAPLVLMATVLLAGCQTPGNKTGTGTASSGTTAPAGTTPPGAPGAPAPSTAPAASSVGFYIAQTDSAPDLMEVKLSDATVYVQRQPVLTRADLTEAAALVDRQGQNFVGLRFSPEGARKLAQVSSQNVGKLLVLVINGQLVAAPRIAEPLNRGVLAFGVDSAQTATEIAARVRGDAPAAGARTPGAGTSGSSGNGAPAVPPASDRNAPASGTGSTGR</sequence>
<evidence type="ECO:0000313" key="5">
    <source>
        <dbReference type="Proteomes" id="UP000091897"/>
    </source>
</evidence>
<dbReference type="PROSITE" id="PS51257">
    <property type="entry name" value="PROKAR_LIPOPROTEIN"/>
    <property type="match status" value="1"/>
</dbReference>
<keyword evidence="5" id="KW-1185">Reference proteome</keyword>
<feature type="compositionally biased region" description="Low complexity" evidence="1">
    <location>
        <begin position="182"/>
        <end position="193"/>
    </location>
</feature>
<name>A0ABN4RBW7_9BORD</name>
<dbReference type="InterPro" id="IPR054384">
    <property type="entry name" value="SecDF_P1_head"/>
</dbReference>
<feature type="compositionally biased region" description="Low complexity" evidence="1">
    <location>
        <begin position="30"/>
        <end position="46"/>
    </location>
</feature>
<reference evidence="4 5" key="1">
    <citation type="submission" date="2016-06" db="EMBL/GenBank/DDBJ databases">
        <title>Complete genome sequences of Bordetella bronchialis and Bordetella flabilis.</title>
        <authorList>
            <person name="LiPuma J.J."/>
            <person name="Spilker T."/>
        </authorList>
    </citation>
    <scope>NUCLEOTIDE SEQUENCE [LARGE SCALE GENOMIC DNA]</scope>
    <source>
        <strain evidence="4 5">AU3182</strain>
    </source>
</reference>
<evidence type="ECO:0000313" key="4">
    <source>
        <dbReference type="EMBL" id="ANN68836.1"/>
    </source>
</evidence>
<feature type="signal peptide" evidence="2">
    <location>
        <begin position="1"/>
        <end position="20"/>
    </location>
</feature>
<dbReference type="Pfam" id="PF22599">
    <property type="entry name" value="SecDF_P1_head"/>
    <property type="match status" value="1"/>
</dbReference>
<protein>
    <recommendedName>
        <fullName evidence="3">SecDF P1 head subdomain domain-containing protein</fullName>
    </recommendedName>
</protein>
<evidence type="ECO:0000256" key="2">
    <source>
        <dbReference type="SAM" id="SignalP"/>
    </source>
</evidence>
<accession>A0ABN4RBW7</accession>
<evidence type="ECO:0000256" key="1">
    <source>
        <dbReference type="SAM" id="MobiDB-lite"/>
    </source>
</evidence>
<keyword evidence="2" id="KW-0732">Signal</keyword>
<dbReference type="EMBL" id="CP016170">
    <property type="protein sequence ID" value="ANN68836.1"/>
    <property type="molecule type" value="Genomic_DNA"/>
</dbReference>
<dbReference type="Proteomes" id="UP000091897">
    <property type="component" value="Chromosome"/>
</dbReference>
<feature type="region of interest" description="Disordered" evidence="1">
    <location>
        <begin position="29"/>
        <end position="57"/>
    </location>
</feature>
<proteinExistence type="predicted"/>
<evidence type="ECO:0000259" key="3">
    <source>
        <dbReference type="Pfam" id="PF22599"/>
    </source>
</evidence>
<gene>
    <name evidence="4" type="ORF">BAU06_23295</name>
</gene>
<feature type="domain" description="SecDF P1 head subdomain" evidence="3">
    <location>
        <begin position="83"/>
        <end position="183"/>
    </location>
</feature>
<organism evidence="4 5">
    <name type="scientific">Bordetella bronchialis</name>
    <dbReference type="NCBI Taxonomy" id="463025"/>
    <lineage>
        <taxon>Bacteria</taxon>
        <taxon>Pseudomonadati</taxon>
        <taxon>Pseudomonadota</taxon>
        <taxon>Betaproteobacteria</taxon>
        <taxon>Burkholderiales</taxon>
        <taxon>Alcaligenaceae</taxon>
        <taxon>Bordetella</taxon>
    </lineage>
</organism>
<feature type="region of interest" description="Disordered" evidence="1">
    <location>
        <begin position="180"/>
        <end position="224"/>
    </location>
</feature>
<feature type="chain" id="PRO_5046459420" description="SecDF P1 head subdomain domain-containing protein" evidence="2">
    <location>
        <begin position="21"/>
        <end position="224"/>
    </location>
</feature>